<dbReference type="PROSITE" id="PS50977">
    <property type="entry name" value="HTH_TETR_2"/>
    <property type="match status" value="1"/>
</dbReference>
<evidence type="ECO:0000256" key="3">
    <source>
        <dbReference type="ARBA" id="ARBA00023163"/>
    </source>
</evidence>
<dbReference type="Proteomes" id="UP000428330">
    <property type="component" value="Chromosome"/>
</dbReference>
<dbReference type="EMBL" id="CP034348">
    <property type="protein sequence ID" value="QGX99460.1"/>
    <property type="molecule type" value="Genomic_DNA"/>
</dbReference>
<evidence type="ECO:0000313" key="7">
    <source>
        <dbReference type="Proteomes" id="UP000428330"/>
    </source>
</evidence>
<evidence type="ECO:0000256" key="4">
    <source>
        <dbReference type="PROSITE-ProRule" id="PRU00335"/>
    </source>
</evidence>
<dbReference type="PANTHER" id="PTHR47506">
    <property type="entry name" value="TRANSCRIPTIONAL REGULATORY PROTEIN"/>
    <property type="match status" value="1"/>
</dbReference>
<proteinExistence type="predicted"/>
<dbReference type="SUPFAM" id="SSF46689">
    <property type="entry name" value="Homeodomain-like"/>
    <property type="match status" value="1"/>
</dbReference>
<gene>
    <name evidence="6" type="ORF">EI983_14765</name>
</gene>
<dbReference type="KEGG" id="rom:EI983_14765"/>
<keyword evidence="1" id="KW-0805">Transcription regulation</keyword>
<sequence>MTFLKPRSTETNRDKLMTVAELAILEKGYAATSIEEVIAEVGITKSGFFYHFRDKSELVKAILERHLIAEDAWFESMFSRARELSDDPLQEYLIFLRLLRESMESLPDVHPGCLIAATCFQERLFERDVHELADAALRKWREQFHTRLTKIAEIYPPKVEVDLVALADMVTVLTDGGIILSKTFREKEVLPRQIELYRQFIKSIFLSPQPRGTH</sequence>
<dbReference type="InterPro" id="IPR009057">
    <property type="entry name" value="Homeodomain-like_sf"/>
</dbReference>
<dbReference type="InterPro" id="IPR036271">
    <property type="entry name" value="Tet_transcr_reg_TetR-rel_C_sf"/>
</dbReference>
<dbReference type="GO" id="GO:0003677">
    <property type="term" value="F:DNA binding"/>
    <property type="evidence" value="ECO:0007669"/>
    <property type="project" value="UniProtKB-UniRule"/>
</dbReference>
<dbReference type="Pfam" id="PF00440">
    <property type="entry name" value="TetR_N"/>
    <property type="match status" value="1"/>
</dbReference>
<dbReference type="PANTHER" id="PTHR47506:SF1">
    <property type="entry name" value="HTH-TYPE TRANSCRIPTIONAL REGULATOR YJDC"/>
    <property type="match status" value="1"/>
</dbReference>
<reference evidence="7" key="1">
    <citation type="submission" date="2018-12" db="EMBL/GenBank/DDBJ databases">
        <title>Complete genome sequence of Roseovarius sp. MME-070.</title>
        <authorList>
            <person name="Nam Y.-D."/>
            <person name="Kang J."/>
            <person name="Chung W.-H."/>
            <person name="Park Y.S."/>
        </authorList>
    </citation>
    <scope>NUCLEOTIDE SEQUENCE [LARGE SCALE GENOMIC DNA]</scope>
    <source>
        <strain evidence="7">MME-070</strain>
    </source>
</reference>
<feature type="domain" description="HTH tetR-type" evidence="5">
    <location>
        <begin position="10"/>
        <end position="70"/>
    </location>
</feature>
<organism evidence="6 7">
    <name type="scientific">Roseovarius faecimaris</name>
    <dbReference type="NCBI Taxonomy" id="2494550"/>
    <lineage>
        <taxon>Bacteria</taxon>
        <taxon>Pseudomonadati</taxon>
        <taxon>Pseudomonadota</taxon>
        <taxon>Alphaproteobacteria</taxon>
        <taxon>Rhodobacterales</taxon>
        <taxon>Roseobacteraceae</taxon>
        <taxon>Roseovarius</taxon>
    </lineage>
</organism>
<dbReference type="PRINTS" id="PR00455">
    <property type="entry name" value="HTHTETR"/>
</dbReference>
<keyword evidence="2 4" id="KW-0238">DNA-binding</keyword>
<dbReference type="Gene3D" id="1.10.357.10">
    <property type="entry name" value="Tetracycline Repressor, domain 2"/>
    <property type="match status" value="1"/>
</dbReference>
<dbReference type="InterPro" id="IPR001647">
    <property type="entry name" value="HTH_TetR"/>
</dbReference>
<dbReference type="AlphaFoldDB" id="A0A6I6IQK0"/>
<keyword evidence="7" id="KW-1185">Reference proteome</keyword>
<evidence type="ECO:0000313" key="6">
    <source>
        <dbReference type="EMBL" id="QGX99460.1"/>
    </source>
</evidence>
<keyword evidence="3" id="KW-0804">Transcription</keyword>
<feature type="DNA-binding region" description="H-T-H motif" evidence="4">
    <location>
        <begin position="33"/>
        <end position="52"/>
    </location>
</feature>
<evidence type="ECO:0000256" key="1">
    <source>
        <dbReference type="ARBA" id="ARBA00023015"/>
    </source>
</evidence>
<evidence type="ECO:0000259" key="5">
    <source>
        <dbReference type="PROSITE" id="PS50977"/>
    </source>
</evidence>
<dbReference type="SUPFAM" id="SSF48498">
    <property type="entry name" value="Tetracyclin repressor-like, C-terminal domain"/>
    <property type="match status" value="1"/>
</dbReference>
<dbReference type="RefSeq" id="WP_157708142.1">
    <property type="nucleotide sequence ID" value="NZ_CP034348.1"/>
</dbReference>
<name>A0A6I6IQK0_9RHOB</name>
<evidence type="ECO:0000256" key="2">
    <source>
        <dbReference type="ARBA" id="ARBA00023125"/>
    </source>
</evidence>
<dbReference type="OrthoDB" id="9811084at2"/>
<accession>A0A6I6IQK0</accession>
<protein>
    <submittedName>
        <fullName evidence="6">TetR/AcrR family transcriptional regulator</fullName>
    </submittedName>
</protein>